<evidence type="ECO:0000256" key="2">
    <source>
        <dbReference type="ARBA" id="ARBA00023315"/>
    </source>
</evidence>
<dbReference type="CDD" id="cd04301">
    <property type="entry name" value="NAT_SF"/>
    <property type="match status" value="1"/>
</dbReference>
<protein>
    <recommendedName>
        <fullName evidence="3">N-acetyltransferase domain-containing protein</fullName>
    </recommendedName>
</protein>
<organism evidence="4 5">
    <name type="scientific">Paenibacillus glycanilyticus</name>
    <dbReference type="NCBI Taxonomy" id="126569"/>
    <lineage>
        <taxon>Bacteria</taxon>
        <taxon>Bacillati</taxon>
        <taxon>Bacillota</taxon>
        <taxon>Bacilli</taxon>
        <taxon>Bacillales</taxon>
        <taxon>Paenibacillaceae</taxon>
        <taxon>Paenibacillus</taxon>
    </lineage>
</organism>
<dbReference type="PANTHER" id="PTHR43420">
    <property type="entry name" value="ACETYLTRANSFERASE"/>
    <property type="match status" value="1"/>
</dbReference>
<dbReference type="Gene3D" id="3.40.630.30">
    <property type="match status" value="1"/>
</dbReference>
<accession>A0ABQ6GAU2</accession>
<dbReference type="InterPro" id="IPR000182">
    <property type="entry name" value="GNAT_dom"/>
</dbReference>
<dbReference type="Proteomes" id="UP001157114">
    <property type="component" value="Unassembled WGS sequence"/>
</dbReference>
<name>A0ABQ6GAU2_9BACL</name>
<dbReference type="PROSITE" id="PS51186">
    <property type="entry name" value="GNAT"/>
    <property type="match status" value="1"/>
</dbReference>
<evidence type="ECO:0000313" key="5">
    <source>
        <dbReference type="Proteomes" id="UP001157114"/>
    </source>
</evidence>
<evidence type="ECO:0000259" key="3">
    <source>
        <dbReference type="PROSITE" id="PS51186"/>
    </source>
</evidence>
<dbReference type="Pfam" id="PF00583">
    <property type="entry name" value="Acetyltransf_1"/>
    <property type="match status" value="1"/>
</dbReference>
<keyword evidence="5" id="KW-1185">Reference proteome</keyword>
<sequence length="152" mass="17833">MIRARNPKTDDTEIYRLIQDELIPMSHTAHPLDAQTIRDLPIRFRRGMTYVAAEGKTSKPYGFIRFEITGEILYLDMLVVHPDHRNRQWGRKLLLAAEAYGLSRNCRASRLFVDQVNTKAQNLYTRLGYQANQYYPELRCYEMIKQLASSTY</sequence>
<dbReference type="SUPFAM" id="SSF55729">
    <property type="entry name" value="Acyl-CoA N-acyltransferases (Nat)"/>
    <property type="match status" value="1"/>
</dbReference>
<dbReference type="RefSeq" id="WP_284238376.1">
    <property type="nucleotide sequence ID" value="NZ_BSSQ01000008.1"/>
</dbReference>
<reference evidence="4 5" key="1">
    <citation type="submission" date="2023-03" db="EMBL/GenBank/DDBJ databases">
        <title>Draft genome sequence of the bacteria which degrade cell wall of Tricholomamatutake.</title>
        <authorList>
            <person name="Konishi Y."/>
            <person name="Fukuta Y."/>
            <person name="Shirasaka N."/>
        </authorList>
    </citation>
    <scope>NUCLEOTIDE SEQUENCE [LARGE SCALE GENOMIC DNA]</scope>
    <source>
        <strain evidence="5">mu1</strain>
    </source>
</reference>
<gene>
    <name evidence="4" type="ORF">MU1_19650</name>
</gene>
<proteinExistence type="predicted"/>
<keyword evidence="1" id="KW-0808">Transferase</keyword>
<comment type="caution">
    <text evidence="4">The sequence shown here is derived from an EMBL/GenBank/DDBJ whole genome shotgun (WGS) entry which is preliminary data.</text>
</comment>
<evidence type="ECO:0000313" key="4">
    <source>
        <dbReference type="EMBL" id="GLX67620.1"/>
    </source>
</evidence>
<dbReference type="InterPro" id="IPR050680">
    <property type="entry name" value="YpeA/RimI_acetyltransf"/>
</dbReference>
<keyword evidence="2" id="KW-0012">Acyltransferase</keyword>
<evidence type="ECO:0000256" key="1">
    <source>
        <dbReference type="ARBA" id="ARBA00022679"/>
    </source>
</evidence>
<dbReference type="InterPro" id="IPR016181">
    <property type="entry name" value="Acyl_CoA_acyltransferase"/>
</dbReference>
<dbReference type="EMBL" id="BSSQ01000008">
    <property type="protein sequence ID" value="GLX67620.1"/>
    <property type="molecule type" value="Genomic_DNA"/>
</dbReference>
<feature type="domain" description="N-acetyltransferase" evidence="3">
    <location>
        <begin position="1"/>
        <end position="148"/>
    </location>
</feature>